<evidence type="ECO:0000313" key="2">
    <source>
        <dbReference type="EMBL" id="EED92119.1"/>
    </source>
</evidence>
<evidence type="ECO:0000256" key="1">
    <source>
        <dbReference type="SAM" id="Phobius"/>
    </source>
</evidence>
<dbReference type="KEGG" id="tps:THAPSDRAFT_5638"/>
<protein>
    <submittedName>
        <fullName evidence="2">Uncharacterized protein</fullName>
    </submittedName>
</protein>
<gene>
    <name evidence="2" type="ORF">THAPSDRAFT_5638</name>
</gene>
<dbReference type="GeneID" id="7448189"/>
<keyword evidence="1" id="KW-0472">Membrane</keyword>
<proteinExistence type="predicted"/>
<dbReference type="InParanoid" id="B8C3G9"/>
<dbReference type="PaxDb" id="35128-Thaps5638"/>
<dbReference type="RefSeq" id="XP_002290367.1">
    <property type="nucleotide sequence ID" value="XM_002290331.1"/>
</dbReference>
<feature type="transmembrane region" description="Helical" evidence="1">
    <location>
        <begin position="278"/>
        <end position="299"/>
    </location>
</feature>
<reference evidence="2 3" key="1">
    <citation type="journal article" date="2004" name="Science">
        <title>The genome of the diatom Thalassiosira pseudonana: ecology, evolution, and metabolism.</title>
        <authorList>
            <person name="Armbrust E.V."/>
            <person name="Berges J.A."/>
            <person name="Bowler C."/>
            <person name="Green B.R."/>
            <person name="Martinez D."/>
            <person name="Putnam N.H."/>
            <person name="Zhou S."/>
            <person name="Allen A.E."/>
            <person name="Apt K.E."/>
            <person name="Bechner M."/>
            <person name="Brzezinski M.A."/>
            <person name="Chaal B.K."/>
            <person name="Chiovitti A."/>
            <person name="Davis A.K."/>
            <person name="Demarest M.S."/>
            <person name="Detter J.C."/>
            <person name="Glavina T."/>
            <person name="Goodstein D."/>
            <person name="Hadi M.Z."/>
            <person name="Hellsten U."/>
            <person name="Hildebrand M."/>
            <person name="Jenkins B.D."/>
            <person name="Jurka J."/>
            <person name="Kapitonov V.V."/>
            <person name="Kroger N."/>
            <person name="Lau W.W."/>
            <person name="Lane T.W."/>
            <person name="Larimer F.W."/>
            <person name="Lippmeier J.C."/>
            <person name="Lucas S."/>
            <person name="Medina M."/>
            <person name="Montsant A."/>
            <person name="Obornik M."/>
            <person name="Parker M.S."/>
            <person name="Palenik B."/>
            <person name="Pazour G.J."/>
            <person name="Richardson P.M."/>
            <person name="Rynearson T.A."/>
            <person name="Saito M.A."/>
            <person name="Schwartz D.C."/>
            <person name="Thamatrakoln K."/>
            <person name="Valentin K."/>
            <person name="Vardi A."/>
            <person name="Wilkerson F.P."/>
            <person name="Rokhsar D.S."/>
        </authorList>
    </citation>
    <scope>NUCLEOTIDE SEQUENCE [LARGE SCALE GENOMIC DNA]</scope>
    <source>
        <strain evidence="2 3">CCMP1335</strain>
    </source>
</reference>
<reference evidence="2 3" key="2">
    <citation type="journal article" date="2008" name="Nature">
        <title>The Phaeodactylum genome reveals the evolutionary history of diatom genomes.</title>
        <authorList>
            <person name="Bowler C."/>
            <person name="Allen A.E."/>
            <person name="Badger J.H."/>
            <person name="Grimwood J."/>
            <person name="Jabbari K."/>
            <person name="Kuo A."/>
            <person name="Maheswari U."/>
            <person name="Martens C."/>
            <person name="Maumus F."/>
            <person name="Otillar R.P."/>
            <person name="Rayko E."/>
            <person name="Salamov A."/>
            <person name="Vandepoele K."/>
            <person name="Beszteri B."/>
            <person name="Gruber A."/>
            <person name="Heijde M."/>
            <person name="Katinka M."/>
            <person name="Mock T."/>
            <person name="Valentin K."/>
            <person name="Verret F."/>
            <person name="Berges J.A."/>
            <person name="Brownlee C."/>
            <person name="Cadoret J.P."/>
            <person name="Chiovitti A."/>
            <person name="Choi C.J."/>
            <person name="Coesel S."/>
            <person name="De Martino A."/>
            <person name="Detter J.C."/>
            <person name="Durkin C."/>
            <person name="Falciatore A."/>
            <person name="Fournet J."/>
            <person name="Haruta M."/>
            <person name="Huysman M.J."/>
            <person name="Jenkins B.D."/>
            <person name="Jiroutova K."/>
            <person name="Jorgensen R.E."/>
            <person name="Joubert Y."/>
            <person name="Kaplan A."/>
            <person name="Kroger N."/>
            <person name="Kroth P.G."/>
            <person name="La Roche J."/>
            <person name="Lindquist E."/>
            <person name="Lommer M."/>
            <person name="Martin-Jezequel V."/>
            <person name="Lopez P.J."/>
            <person name="Lucas S."/>
            <person name="Mangogna M."/>
            <person name="McGinnis K."/>
            <person name="Medlin L.K."/>
            <person name="Montsant A."/>
            <person name="Oudot-Le Secq M.P."/>
            <person name="Napoli C."/>
            <person name="Obornik M."/>
            <person name="Parker M.S."/>
            <person name="Petit J.L."/>
            <person name="Porcel B.M."/>
            <person name="Poulsen N."/>
            <person name="Robison M."/>
            <person name="Rychlewski L."/>
            <person name="Rynearson T.A."/>
            <person name="Schmutz J."/>
            <person name="Shapiro H."/>
            <person name="Siaut M."/>
            <person name="Stanley M."/>
            <person name="Sussman M.R."/>
            <person name="Taylor A.R."/>
            <person name="Vardi A."/>
            <person name="von Dassow P."/>
            <person name="Vyverman W."/>
            <person name="Willis A."/>
            <person name="Wyrwicz L.S."/>
            <person name="Rokhsar D.S."/>
            <person name="Weissenbach J."/>
            <person name="Armbrust E.V."/>
            <person name="Green B.R."/>
            <person name="Van de Peer Y."/>
            <person name="Grigoriev I.V."/>
        </authorList>
    </citation>
    <scope>NUCLEOTIDE SEQUENCE [LARGE SCALE GENOMIC DNA]</scope>
    <source>
        <strain evidence="2 3">CCMP1335</strain>
    </source>
</reference>
<evidence type="ECO:0000313" key="3">
    <source>
        <dbReference type="Proteomes" id="UP000001449"/>
    </source>
</evidence>
<feature type="transmembrane region" description="Helical" evidence="1">
    <location>
        <begin position="252"/>
        <end position="272"/>
    </location>
</feature>
<sequence length="476" mass="50137">MEAHTALLFRGLRSLLTLLIFIAYSSFGHGFASFPSSMTTSPITSAAAHLTVHASTGSVRPMATTIQGFHHSNALLMVRGGDVEDESTDEYDEGSSSDVEDTDVVVAEVIGKSSGPEPPSQQEIEKAQKQILLSSQSRNFGITTALWSSLFFDTILNKAKRAELFPTLPVADAVAVEGAVSAAAASSLKATLVPTALLASGFALASCVSFLLWRDLDVMASKDDELMNKGDWFLSLSTLDDKKLAKQTRQRLYLHLSLFGILSLGAHAGMYYTEQAPFLGLSAAAINVHNTLACVNALMKETTLAELGMKIVTWPLSLFQQGDGDGKKSQDATSLLFQLSALVFLVRCIPATKTMISLGKSLSSLAVGAKTAISHATMVNNARHLSLQVASLARLSLAAGVAQTLHNAAVSNSKHPFFAALSGMASLACFGVGGSILFSSFTTGLHAIPLDGLVLALMGVVSGYSSITGFLKAKEG</sequence>
<name>B8C3G9_THAPS</name>
<dbReference type="AlphaFoldDB" id="B8C3G9"/>
<organism evidence="2 3">
    <name type="scientific">Thalassiosira pseudonana</name>
    <name type="common">Marine diatom</name>
    <name type="synonym">Cyclotella nana</name>
    <dbReference type="NCBI Taxonomy" id="35128"/>
    <lineage>
        <taxon>Eukaryota</taxon>
        <taxon>Sar</taxon>
        <taxon>Stramenopiles</taxon>
        <taxon>Ochrophyta</taxon>
        <taxon>Bacillariophyta</taxon>
        <taxon>Coscinodiscophyceae</taxon>
        <taxon>Thalassiosirophycidae</taxon>
        <taxon>Thalassiosirales</taxon>
        <taxon>Thalassiosiraceae</taxon>
        <taxon>Thalassiosira</taxon>
    </lineage>
</organism>
<feature type="transmembrane region" description="Helical" evidence="1">
    <location>
        <begin position="417"/>
        <end position="441"/>
    </location>
</feature>
<keyword evidence="1" id="KW-0812">Transmembrane</keyword>
<keyword evidence="1" id="KW-1133">Transmembrane helix</keyword>
<dbReference type="HOGENOM" id="CLU_574289_0_0_1"/>
<feature type="transmembrane region" description="Helical" evidence="1">
    <location>
        <begin position="192"/>
        <end position="213"/>
    </location>
</feature>
<dbReference type="Proteomes" id="UP000001449">
    <property type="component" value="Chromosome 5"/>
</dbReference>
<feature type="transmembrane region" description="Helical" evidence="1">
    <location>
        <begin position="453"/>
        <end position="471"/>
    </location>
</feature>
<dbReference type="EMBL" id="CM000642">
    <property type="protein sequence ID" value="EED92119.1"/>
    <property type="molecule type" value="Genomic_DNA"/>
</dbReference>
<accession>B8C3G9</accession>
<keyword evidence="3" id="KW-1185">Reference proteome</keyword>